<dbReference type="PROSITE" id="PS50088">
    <property type="entry name" value="ANK_REPEAT"/>
    <property type="match status" value="2"/>
</dbReference>
<evidence type="ECO:0000256" key="3">
    <source>
        <dbReference type="PROSITE-ProRule" id="PRU00023"/>
    </source>
</evidence>
<dbReference type="InterPro" id="IPR002562">
    <property type="entry name" value="3'-5'_exonuclease_dom"/>
</dbReference>
<dbReference type="AlphaFoldDB" id="A0AAD8YD35"/>
<protein>
    <submittedName>
        <fullName evidence="6">Exonuclease mut-7 family protein</fullName>
        <ecNumber evidence="6">3.1.-.-</ecNumber>
    </submittedName>
</protein>
<reference evidence="6" key="1">
    <citation type="submission" date="2023-06" db="EMBL/GenBank/DDBJ databases">
        <title>Survivors Of The Sea: Transcriptome response of Skeletonema marinoi to long-term dormancy.</title>
        <authorList>
            <person name="Pinder M.I.M."/>
            <person name="Kourtchenko O."/>
            <person name="Robertson E.K."/>
            <person name="Larsson T."/>
            <person name="Maumus F."/>
            <person name="Osuna-Cruz C.M."/>
            <person name="Vancaester E."/>
            <person name="Stenow R."/>
            <person name="Vandepoele K."/>
            <person name="Ploug H."/>
            <person name="Bruchert V."/>
            <person name="Godhe A."/>
            <person name="Topel M."/>
        </authorList>
    </citation>
    <scope>NUCLEOTIDE SEQUENCE</scope>
    <source>
        <strain evidence="6">R05AC</strain>
    </source>
</reference>
<evidence type="ECO:0000256" key="2">
    <source>
        <dbReference type="ARBA" id="ARBA00022801"/>
    </source>
</evidence>
<dbReference type="Pfam" id="PF12796">
    <property type="entry name" value="Ank_2"/>
    <property type="match status" value="1"/>
</dbReference>
<dbReference type="InterPro" id="IPR012337">
    <property type="entry name" value="RNaseH-like_sf"/>
</dbReference>
<dbReference type="InterPro" id="IPR036397">
    <property type="entry name" value="RNaseH_sf"/>
</dbReference>
<feature type="repeat" description="ANK" evidence="3">
    <location>
        <begin position="62"/>
        <end position="94"/>
    </location>
</feature>
<keyword evidence="2 6" id="KW-0378">Hydrolase</keyword>
<feature type="region of interest" description="Disordered" evidence="4">
    <location>
        <begin position="215"/>
        <end position="249"/>
    </location>
</feature>
<evidence type="ECO:0000256" key="1">
    <source>
        <dbReference type="ARBA" id="ARBA00022722"/>
    </source>
</evidence>
<dbReference type="SMART" id="SM00248">
    <property type="entry name" value="ANK"/>
    <property type="match status" value="2"/>
</dbReference>
<feature type="repeat" description="ANK" evidence="3">
    <location>
        <begin position="99"/>
        <end position="131"/>
    </location>
</feature>
<keyword evidence="3" id="KW-0040">ANK repeat</keyword>
<proteinExistence type="predicted"/>
<feature type="non-terminal residue" evidence="6">
    <location>
        <position position="743"/>
    </location>
</feature>
<keyword evidence="6" id="KW-0269">Exonuclease</keyword>
<dbReference type="InterPro" id="IPR036770">
    <property type="entry name" value="Ankyrin_rpt-contain_sf"/>
</dbReference>
<comment type="caution">
    <text evidence="6">The sequence shown here is derived from an EMBL/GenBank/DDBJ whole genome shotgun (WGS) entry which is preliminary data.</text>
</comment>
<dbReference type="Gene3D" id="1.25.40.20">
    <property type="entry name" value="Ankyrin repeat-containing domain"/>
    <property type="match status" value="1"/>
</dbReference>
<sequence length="743" mass="83331">MKVPTSSAQPRLVDTVDNINNFPMNIPKHLRKAAGSKKPDVLPAFIKTHSITLSDLDDTTYDGRGALHMAAWTGAIENVILLLDMGVDINAIATRVHNYGKTPIFFAATRSRTDVMNLLLDRNANVRIVNNKGQSVYSIAKSHFASNVVDRILQIEKEQQTQNGLDADSLDGWADYKKSHPDGCVYGDLDLRFLGRPLTDDDVVKDFVVNPTTKKSRKGNFTKNNPHLTDWRQPKTEQDDNERLPPKPDFISEEEIGQLEELWYQARLGLRDNDSWSIFSTLLSIVQLFDGKKMNSSWAVDCAARLKLEGIMSRIEQDDQKSEGPVAEITDMSSSILSEATIYCGNGDRYAVLAKRILTKAREATESSDAGSTSLSKYETIQIDQFWSDAETALNNERYNDVFLSLTKIVIMMDTKTGPWMSSLAKKLHTFLESSNASIDNVKRELETSCDRYDNRQSTLLRKLLSKSIDQDDVTVRGLSQSNAKQKKKKKHNHSLPAHYKSTIDLLQSIPTTLLSWDILMNECASSPVSSSNYLSLPSRPIFVDSCEELECLRSKLHDVAVRNESGVDLSLSQFVAFDTEWYSAATSTQLATIQLSILEEGIPSSWVVDLICADDTPNYSMTCDLLRWLFVESELNLVGFAHKHDLHMLSTYIGQEIAISPKYIDLQLLAAHQMMEEEDISSLPGLKSSCDHFLKFGAGAEKNWRDYSLSKKEQCSEWGRRPLTPSQLEYAGLDAAVLLVVL</sequence>
<dbReference type="GO" id="GO:0005634">
    <property type="term" value="C:nucleus"/>
    <property type="evidence" value="ECO:0007669"/>
    <property type="project" value="TreeGrafter"/>
</dbReference>
<dbReference type="GO" id="GO:0005737">
    <property type="term" value="C:cytoplasm"/>
    <property type="evidence" value="ECO:0007669"/>
    <property type="project" value="TreeGrafter"/>
</dbReference>
<gene>
    <name evidence="6" type="ORF">QTG54_004782</name>
</gene>
<dbReference type="GO" id="GO:0003676">
    <property type="term" value="F:nucleic acid binding"/>
    <property type="evidence" value="ECO:0007669"/>
    <property type="project" value="InterPro"/>
</dbReference>
<dbReference type="Pfam" id="PF01612">
    <property type="entry name" value="DNA_pol_A_exo1"/>
    <property type="match status" value="1"/>
</dbReference>
<dbReference type="EMBL" id="JATAAI010000007">
    <property type="protein sequence ID" value="KAK1744249.1"/>
    <property type="molecule type" value="Genomic_DNA"/>
</dbReference>
<dbReference type="PANTHER" id="PTHR13620:SF104">
    <property type="entry name" value="EXONUCLEASE 3'-5' DOMAIN-CONTAINING PROTEIN 2"/>
    <property type="match status" value="1"/>
</dbReference>
<dbReference type="Proteomes" id="UP001224775">
    <property type="component" value="Unassembled WGS sequence"/>
</dbReference>
<dbReference type="PANTHER" id="PTHR13620">
    <property type="entry name" value="3-5 EXONUCLEASE"/>
    <property type="match status" value="1"/>
</dbReference>
<accession>A0AAD8YD35</accession>
<dbReference type="InterPro" id="IPR051132">
    <property type="entry name" value="3-5_Exonuclease_domain"/>
</dbReference>
<keyword evidence="7" id="KW-1185">Reference proteome</keyword>
<dbReference type="InterPro" id="IPR002110">
    <property type="entry name" value="Ankyrin_rpt"/>
</dbReference>
<evidence type="ECO:0000313" key="7">
    <source>
        <dbReference type="Proteomes" id="UP001224775"/>
    </source>
</evidence>
<evidence type="ECO:0000256" key="4">
    <source>
        <dbReference type="SAM" id="MobiDB-lite"/>
    </source>
</evidence>
<dbReference type="PROSITE" id="PS50297">
    <property type="entry name" value="ANK_REP_REGION"/>
    <property type="match status" value="2"/>
</dbReference>
<dbReference type="EC" id="3.1.-.-" evidence="6"/>
<dbReference type="SUPFAM" id="SSF53098">
    <property type="entry name" value="Ribonuclease H-like"/>
    <property type="match status" value="1"/>
</dbReference>
<feature type="domain" description="3'-5' exonuclease" evidence="5">
    <location>
        <begin position="573"/>
        <end position="740"/>
    </location>
</feature>
<feature type="compositionally biased region" description="Basic and acidic residues" evidence="4">
    <location>
        <begin position="229"/>
        <end position="246"/>
    </location>
</feature>
<dbReference type="Gene3D" id="3.30.420.10">
    <property type="entry name" value="Ribonuclease H-like superfamily/Ribonuclease H"/>
    <property type="match status" value="1"/>
</dbReference>
<dbReference type="GO" id="GO:0008408">
    <property type="term" value="F:3'-5' exonuclease activity"/>
    <property type="evidence" value="ECO:0007669"/>
    <property type="project" value="InterPro"/>
</dbReference>
<dbReference type="GO" id="GO:0006139">
    <property type="term" value="P:nucleobase-containing compound metabolic process"/>
    <property type="evidence" value="ECO:0007669"/>
    <property type="project" value="InterPro"/>
</dbReference>
<name>A0AAD8YD35_9STRA</name>
<organism evidence="6 7">
    <name type="scientific">Skeletonema marinoi</name>
    <dbReference type="NCBI Taxonomy" id="267567"/>
    <lineage>
        <taxon>Eukaryota</taxon>
        <taxon>Sar</taxon>
        <taxon>Stramenopiles</taxon>
        <taxon>Ochrophyta</taxon>
        <taxon>Bacillariophyta</taxon>
        <taxon>Coscinodiscophyceae</taxon>
        <taxon>Thalassiosirophycidae</taxon>
        <taxon>Thalassiosirales</taxon>
        <taxon>Skeletonemataceae</taxon>
        <taxon>Skeletonema</taxon>
        <taxon>Skeletonema marinoi-dohrnii complex</taxon>
    </lineage>
</organism>
<keyword evidence="1" id="KW-0540">Nuclease</keyword>
<dbReference type="SUPFAM" id="SSF48403">
    <property type="entry name" value="Ankyrin repeat"/>
    <property type="match status" value="1"/>
</dbReference>
<evidence type="ECO:0000313" key="6">
    <source>
        <dbReference type="EMBL" id="KAK1744249.1"/>
    </source>
</evidence>
<evidence type="ECO:0000259" key="5">
    <source>
        <dbReference type="Pfam" id="PF01612"/>
    </source>
</evidence>